<reference evidence="2 3" key="1">
    <citation type="submission" date="2021-01" db="EMBL/GenBank/DDBJ databases">
        <title>Whole genome shotgun sequence of Actinoplanes humidus NBRC 14915.</title>
        <authorList>
            <person name="Komaki H."/>
            <person name="Tamura T."/>
        </authorList>
    </citation>
    <scope>NUCLEOTIDE SEQUENCE [LARGE SCALE GENOMIC DNA]</scope>
    <source>
        <strain evidence="2 3">NBRC 14915</strain>
    </source>
</reference>
<accession>A0ABQ4A1Y3</accession>
<protein>
    <submittedName>
        <fullName evidence="2">Uncharacterized protein</fullName>
    </submittedName>
</protein>
<proteinExistence type="predicted"/>
<dbReference type="Proteomes" id="UP000603200">
    <property type="component" value="Unassembled WGS sequence"/>
</dbReference>
<feature type="region of interest" description="Disordered" evidence="1">
    <location>
        <begin position="1"/>
        <end position="57"/>
    </location>
</feature>
<evidence type="ECO:0000313" key="3">
    <source>
        <dbReference type="Proteomes" id="UP000603200"/>
    </source>
</evidence>
<evidence type="ECO:0000313" key="2">
    <source>
        <dbReference type="EMBL" id="GIE24859.1"/>
    </source>
</evidence>
<comment type="caution">
    <text evidence="2">The sequence shown here is derived from an EMBL/GenBank/DDBJ whole genome shotgun (WGS) entry which is preliminary data.</text>
</comment>
<sequence length="96" mass="10269">MPAAAVPFPQWPVSAATPVPTGRRRTLRYPEGSAMNDNTEATTTEPTTTATDRRSLRTTTRHLTHPVVHVAGLLAAHVAALAVLEKTPLLALLSLH</sequence>
<evidence type="ECO:0000256" key="1">
    <source>
        <dbReference type="SAM" id="MobiDB-lite"/>
    </source>
</evidence>
<keyword evidence="3" id="KW-1185">Reference proteome</keyword>
<gene>
    <name evidence="2" type="ORF">Ahu01nite_079610</name>
</gene>
<feature type="compositionally biased region" description="Low complexity" evidence="1">
    <location>
        <begin position="39"/>
        <end position="50"/>
    </location>
</feature>
<organism evidence="2 3">
    <name type="scientific">Winogradskya humida</name>
    <dbReference type="NCBI Taxonomy" id="113566"/>
    <lineage>
        <taxon>Bacteria</taxon>
        <taxon>Bacillati</taxon>
        <taxon>Actinomycetota</taxon>
        <taxon>Actinomycetes</taxon>
        <taxon>Micromonosporales</taxon>
        <taxon>Micromonosporaceae</taxon>
        <taxon>Winogradskya</taxon>
    </lineage>
</organism>
<dbReference type="EMBL" id="BOMN01000113">
    <property type="protein sequence ID" value="GIE24859.1"/>
    <property type="molecule type" value="Genomic_DNA"/>
</dbReference>
<name>A0ABQ4A1Y3_9ACTN</name>